<protein>
    <recommendedName>
        <fullName evidence="3 7">6,7-dimethyl-8-ribityllumazine synthase</fullName>
        <shortName evidence="7">DMRL synthase</shortName>
        <shortName evidence="7">LS</shortName>
        <shortName evidence="7">Lumazine synthase</shortName>
        <ecNumber evidence="3 7">2.5.1.78</ecNumber>
    </recommendedName>
</protein>
<keyword evidence="5 7" id="KW-0808">Transferase</keyword>
<feature type="binding site" evidence="7">
    <location>
        <begin position="94"/>
        <end position="95"/>
    </location>
    <ligand>
        <name>(2S)-2-hydroxy-3-oxobutyl phosphate</name>
        <dbReference type="ChEBI" id="CHEBI:58830"/>
    </ligand>
</feature>
<dbReference type="UniPathway" id="UPA00275">
    <property type="reaction ID" value="UER00404"/>
</dbReference>
<dbReference type="GO" id="GO:0005829">
    <property type="term" value="C:cytosol"/>
    <property type="evidence" value="ECO:0007669"/>
    <property type="project" value="TreeGrafter"/>
</dbReference>
<dbReference type="CDD" id="cd09209">
    <property type="entry name" value="Lumazine_synthase-I"/>
    <property type="match status" value="1"/>
</dbReference>
<dbReference type="RefSeq" id="WP_091255294.1">
    <property type="nucleotide sequence ID" value="NZ_FNDB01000002.1"/>
</dbReference>
<dbReference type="GO" id="GO:0009231">
    <property type="term" value="P:riboflavin biosynthetic process"/>
    <property type="evidence" value="ECO:0007669"/>
    <property type="project" value="UniProtKB-UniRule"/>
</dbReference>
<sequence>MATVNKNLSDYDKNSIPNAKDFRFGIVVAEWNDTITEGLFKGAIDALLENQVPAQHIIRWNVPGSFELIYGSKKMLQTQNVDAVIAIGCVIQGQTKHFDFVCEGVTQGIKDLNVQTDIPVIFCVLTDNTMQQSIDRSGGIHGNKGTEAAIAAIKMAYIRQQASLSHQIDNQHLLSSGAIQIEEGKPLELKE</sequence>
<dbReference type="STRING" id="178355.SAMN04488062_102306"/>
<dbReference type="Gene3D" id="3.40.50.960">
    <property type="entry name" value="Lumazine/riboflavin synthase"/>
    <property type="match status" value="1"/>
</dbReference>
<comment type="pathway">
    <text evidence="1 7">Cofactor biosynthesis; riboflavin biosynthesis; riboflavin from 2-hydroxy-3-oxobutyl phosphate and 5-amino-6-(D-ribitylamino)uracil: step 1/2.</text>
</comment>
<dbReference type="OrthoDB" id="9809709at2"/>
<dbReference type="EMBL" id="FNDB01000002">
    <property type="protein sequence ID" value="SDG83302.1"/>
    <property type="molecule type" value="Genomic_DNA"/>
</dbReference>
<reference evidence="9" key="1">
    <citation type="submission" date="2016-10" db="EMBL/GenBank/DDBJ databases">
        <authorList>
            <person name="Varghese N."/>
            <person name="Submissions S."/>
        </authorList>
    </citation>
    <scope>NUCLEOTIDE SEQUENCE [LARGE SCALE GENOMIC DNA]</scope>
    <source>
        <strain evidence="9">CGMCC 1.2747</strain>
    </source>
</reference>
<dbReference type="NCBIfam" id="TIGR00114">
    <property type="entry name" value="lumazine-synth"/>
    <property type="match status" value="1"/>
</dbReference>
<dbReference type="InterPro" id="IPR036467">
    <property type="entry name" value="LS/RS_sf"/>
</dbReference>
<keyword evidence="4 7" id="KW-0686">Riboflavin biosynthesis</keyword>
<dbReference type="PANTHER" id="PTHR21058:SF0">
    <property type="entry name" value="6,7-DIMETHYL-8-RIBITYLLUMAZINE SYNTHASE"/>
    <property type="match status" value="1"/>
</dbReference>
<dbReference type="GO" id="GO:0000906">
    <property type="term" value="F:6,7-dimethyl-8-ribityllumazine synthase activity"/>
    <property type="evidence" value="ECO:0007669"/>
    <property type="project" value="UniProtKB-UniRule"/>
</dbReference>
<organism evidence="8 9">
    <name type="scientific">Flavobacterium omnivorum</name>
    <dbReference type="NCBI Taxonomy" id="178355"/>
    <lineage>
        <taxon>Bacteria</taxon>
        <taxon>Pseudomonadati</taxon>
        <taxon>Bacteroidota</taxon>
        <taxon>Flavobacteriia</taxon>
        <taxon>Flavobacteriales</taxon>
        <taxon>Flavobacteriaceae</taxon>
        <taxon>Flavobacterium</taxon>
    </lineage>
</organism>
<proteinExistence type="inferred from homology"/>
<comment type="similarity">
    <text evidence="2 7">Belongs to the DMRL synthase family.</text>
</comment>
<evidence type="ECO:0000313" key="8">
    <source>
        <dbReference type="EMBL" id="SDG83302.1"/>
    </source>
</evidence>
<feature type="binding site" evidence="7">
    <location>
        <begin position="89"/>
        <end position="91"/>
    </location>
    <ligand>
        <name>5-amino-6-(D-ribitylamino)uracil</name>
        <dbReference type="ChEBI" id="CHEBI:15934"/>
    </ligand>
</feature>
<comment type="catalytic activity">
    <reaction evidence="6 7">
        <text>(2S)-2-hydroxy-3-oxobutyl phosphate + 5-amino-6-(D-ribitylamino)uracil = 6,7-dimethyl-8-(1-D-ribityl)lumazine + phosphate + 2 H2O + H(+)</text>
        <dbReference type="Rhea" id="RHEA:26152"/>
        <dbReference type="ChEBI" id="CHEBI:15377"/>
        <dbReference type="ChEBI" id="CHEBI:15378"/>
        <dbReference type="ChEBI" id="CHEBI:15934"/>
        <dbReference type="ChEBI" id="CHEBI:43474"/>
        <dbReference type="ChEBI" id="CHEBI:58201"/>
        <dbReference type="ChEBI" id="CHEBI:58830"/>
        <dbReference type="EC" id="2.5.1.78"/>
    </reaction>
</comment>
<evidence type="ECO:0000256" key="6">
    <source>
        <dbReference type="ARBA" id="ARBA00048785"/>
    </source>
</evidence>
<comment type="function">
    <text evidence="7">Catalyzes the formation of 6,7-dimethyl-8-ribityllumazine by condensation of 5-amino-6-(D-ribitylamino)uracil with 3,4-dihydroxy-2-butanone 4-phosphate. This is the penultimate step in the biosynthesis of riboflavin.</text>
</comment>
<evidence type="ECO:0000256" key="7">
    <source>
        <dbReference type="HAMAP-Rule" id="MF_00178"/>
    </source>
</evidence>
<evidence type="ECO:0000256" key="3">
    <source>
        <dbReference type="ARBA" id="ARBA00012664"/>
    </source>
</evidence>
<dbReference type="Proteomes" id="UP000199274">
    <property type="component" value="Unassembled WGS sequence"/>
</dbReference>
<dbReference type="EC" id="2.5.1.78" evidence="3 7"/>
<evidence type="ECO:0000256" key="1">
    <source>
        <dbReference type="ARBA" id="ARBA00004917"/>
    </source>
</evidence>
<dbReference type="InterPro" id="IPR002180">
    <property type="entry name" value="LS/RS"/>
</dbReference>
<feature type="binding site" evidence="7">
    <location>
        <position position="122"/>
    </location>
    <ligand>
        <name>5-amino-6-(D-ribitylamino)uracil</name>
        <dbReference type="ChEBI" id="CHEBI:15934"/>
    </ligand>
</feature>
<dbReference type="HAMAP" id="MF_00178">
    <property type="entry name" value="Lumazine_synth"/>
    <property type="match status" value="1"/>
</dbReference>
<feature type="binding site" evidence="7">
    <location>
        <begin position="65"/>
        <end position="67"/>
    </location>
    <ligand>
        <name>5-amino-6-(D-ribitylamino)uracil</name>
        <dbReference type="ChEBI" id="CHEBI:15934"/>
    </ligand>
</feature>
<dbReference type="GO" id="GO:0009349">
    <property type="term" value="C:riboflavin synthase complex"/>
    <property type="evidence" value="ECO:0007669"/>
    <property type="project" value="UniProtKB-UniRule"/>
</dbReference>
<dbReference type="InterPro" id="IPR034964">
    <property type="entry name" value="LS"/>
</dbReference>
<name>A0A1G7XGF9_9FLAO</name>
<accession>A0A1G7XGF9</accession>
<feature type="active site" description="Proton donor" evidence="7">
    <location>
        <position position="97"/>
    </location>
</feature>
<gene>
    <name evidence="7" type="primary">ribH</name>
    <name evidence="8" type="ORF">SAMN04488062_102306</name>
</gene>
<feature type="binding site" evidence="7">
    <location>
        <position position="31"/>
    </location>
    <ligand>
        <name>5-amino-6-(D-ribitylamino)uracil</name>
        <dbReference type="ChEBI" id="CHEBI:15934"/>
    </ligand>
</feature>
<keyword evidence="9" id="KW-1185">Reference proteome</keyword>
<dbReference type="AlphaFoldDB" id="A0A1G7XGF9"/>
<evidence type="ECO:0000256" key="2">
    <source>
        <dbReference type="ARBA" id="ARBA00007424"/>
    </source>
</evidence>
<dbReference type="Pfam" id="PF00885">
    <property type="entry name" value="DMRL_synthase"/>
    <property type="match status" value="1"/>
</dbReference>
<dbReference type="SUPFAM" id="SSF52121">
    <property type="entry name" value="Lumazine synthase"/>
    <property type="match status" value="1"/>
</dbReference>
<feature type="binding site" evidence="7">
    <location>
        <position position="136"/>
    </location>
    <ligand>
        <name>(2S)-2-hydroxy-3-oxobutyl phosphate</name>
        <dbReference type="ChEBI" id="CHEBI:58830"/>
    </ligand>
</feature>
<dbReference type="PANTHER" id="PTHR21058">
    <property type="entry name" value="6,7-DIMETHYL-8-RIBITYLLUMAZINE SYNTHASE DMRL SYNTHASE LUMAZINE SYNTHASE"/>
    <property type="match status" value="1"/>
</dbReference>
<evidence type="ECO:0000313" key="9">
    <source>
        <dbReference type="Proteomes" id="UP000199274"/>
    </source>
</evidence>
<evidence type="ECO:0000256" key="4">
    <source>
        <dbReference type="ARBA" id="ARBA00022619"/>
    </source>
</evidence>
<evidence type="ECO:0000256" key="5">
    <source>
        <dbReference type="ARBA" id="ARBA00022679"/>
    </source>
</evidence>